<sequence length="294" mass="34024">MIKKHDFAITLLFAFIFSLFLGTTAEAANTETAIVSLKTFNNIPPEKPPFFQHKIMSHALGGLEEKYIYSNALEGLEQSVSLGYKLIEVDLILTADDRLVACHGWNEKTYHDTGVAYNPKNMVMTYEQFMNTKIQGKYTTIDATKMVEYLKEYPDLYFEFDLRTLDRNTSIKTAKAIVEVFRDNMNLLDRVLIQIGNPDMYEGFNSVHSFKYYQYFIHKSELKNIDEVILFCKTKGIVSVAARPEYLTDTLIKKLKFNHLSIIVHTIDDVQEARRWLEKGIDIVCTNFITYEDL</sequence>
<keyword evidence="1" id="KW-0732">Signal</keyword>
<dbReference type="Proteomes" id="UP001290455">
    <property type="component" value="Unassembled WGS sequence"/>
</dbReference>
<dbReference type="InterPro" id="IPR017946">
    <property type="entry name" value="PLC-like_Pdiesterase_TIM-brl"/>
</dbReference>
<name>A0ABU5J1Q6_9BACI</name>
<dbReference type="RefSeq" id="WP_322447646.1">
    <property type="nucleotide sequence ID" value="NZ_JAXOFX010000012.1"/>
</dbReference>
<comment type="caution">
    <text evidence="3">The sequence shown here is derived from an EMBL/GenBank/DDBJ whole genome shotgun (WGS) entry which is preliminary data.</text>
</comment>
<evidence type="ECO:0000313" key="4">
    <source>
        <dbReference type="Proteomes" id="UP001290455"/>
    </source>
</evidence>
<feature type="chain" id="PRO_5045217084" evidence="1">
    <location>
        <begin position="28"/>
        <end position="294"/>
    </location>
</feature>
<dbReference type="EMBL" id="JAXOFX010000012">
    <property type="protein sequence ID" value="MDZ5473355.1"/>
    <property type="molecule type" value="Genomic_DNA"/>
</dbReference>
<dbReference type="InterPro" id="IPR030395">
    <property type="entry name" value="GP_PDE_dom"/>
</dbReference>
<proteinExistence type="predicted"/>
<dbReference type="PANTHER" id="PTHR46211">
    <property type="entry name" value="GLYCEROPHOSPHORYL DIESTER PHOSPHODIESTERASE"/>
    <property type="match status" value="1"/>
</dbReference>
<dbReference type="SUPFAM" id="SSF51695">
    <property type="entry name" value="PLC-like phosphodiesterases"/>
    <property type="match status" value="1"/>
</dbReference>
<evidence type="ECO:0000256" key="1">
    <source>
        <dbReference type="SAM" id="SignalP"/>
    </source>
</evidence>
<reference evidence="3 4" key="1">
    <citation type="submission" date="2023-11" db="EMBL/GenBank/DDBJ databases">
        <title>Bacillus jintuensis, isolated from a mudflat on the Beibu Gulf coast.</title>
        <authorList>
            <person name="Li M."/>
        </authorList>
    </citation>
    <scope>NUCLEOTIDE SEQUENCE [LARGE SCALE GENOMIC DNA]</scope>
    <source>
        <strain evidence="3 4">31A1R</strain>
    </source>
</reference>
<feature type="signal peptide" evidence="1">
    <location>
        <begin position="1"/>
        <end position="27"/>
    </location>
</feature>
<evidence type="ECO:0000313" key="3">
    <source>
        <dbReference type="EMBL" id="MDZ5473355.1"/>
    </source>
</evidence>
<evidence type="ECO:0000259" key="2">
    <source>
        <dbReference type="Pfam" id="PF03009"/>
    </source>
</evidence>
<gene>
    <name evidence="3" type="ORF">SM124_16675</name>
</gene>
<accession>A0ABU5J1Q6</accession>
<dbReference type="Pfam" id="PF03009">
    <property type="entry name" value="GDPD"/>
    <property type="match status" value="1"/>
</dbReference>
<dbReference type="Gene3D" id="3.20.20.190">
    <property type="entry name" value="Phosphatidylinositol (PI) phosphodiesterase"/>
    <property type="match status" value="1"/>
</dbReference>
<keyword evidence="4" id="KW-1185">Reference proteome</keyword>
<organism evidence="3 4">
    <name type="scientific">Robertmurraya mangrovi</name>
    <dbReference type="NCBI Taxonomy" id="3098077"/>
    <lineage>
        <taxon>Bacteria</taxon>
        <taxon>Bacillati</taxon>
        <taxon>Bacillota</taxon>
        <taxon>Bacilli</taxon>
        <taxon>Bacillales</taxon>
        <taxon>Bacillaceae</taxon>
        <taxon>Robertmurraya</taxon>
    </lineage>
</organism>
<feature type="domain" description="GP-PDE" evidence="2">
    <location>
        <begin position="66"/>
        <end position="289"/>
    </location>
</feature>
<protein>
    <submittedName>
        <fullName evidence="3">Glycerophosphodiester phosphodiesterase family protein</fullName>
    </submittedName>
</protein>
<dbReference type="PANTHER" id="PTHR46211:SF14">
    <property type="entry name" value="GLYCEROPHOSPHODIESTER PHOSPHODIESTERASE"/>
    <property type="match status" value="1"/>
</dbReference>